<name>A0A2J6SAJ0_HYAVF</name>
<dbReference type="PANTHER" id="PTHR10366:SF564">
    <property type="entry name" value="STEROL-4-ALPHA-CARBOXYLATE 3-DEHYDROGENASE, DECARBOXYLATING"/>
    <property type="match status" value="1"/>
</dbReference>
<reference evidence="4 5" key="1">
    <citation type="submission" date="2016-04" db="EMBL/GenBank/DDBJ databases">
        <title>A degradative enzymes factory behind the ericoid mycorrhizal symbiosis.</title>
        <authorList>
            <consortium name="DOE Joint Genome Institute"/>
            <person name="Martino E."/>
            <person name="Morin E."/>
            <person name="Grelet G."/>
            <person name="Kuo A."/>
            <person name="Kohler A."/>
            <person name="Daghino S."/>
            <person name="Barry K."/>
            <person name="Choi C."/>
            <person name="Cichocki N."/>
            <person name="Clum A."/>
            <person name="Copeland A."/>
            <person name="Hainaut M."/>
            <person name="Haridas S."/>
            <person name="Labutti K."/>
            <person name="Lindquist E."/>
            <person name="Lipzen A."/>
            <person name="Khouja H.-R."/>
            <person name="Murat C."/>
            <person name="Ohm R."/>
            <person name="Olson A."/>
            <person name="Spatafora J."/>
            <person name="Veneault-Fourrey C."/>
            <person name="Henrissat B."/>
            <person name="Grigoriev I."/>
            <person name="Martin F."/>
            <person name="Perotto S."/>
        </authorList>
    </citation>
    <scope>NUCLEOTIDE SEQUENCE [LARGE SCALE GENOMIC DNA]</scope>
    <source>
        <strain evidence="4 5">F</strain>
    </source>
</reference>
<sequence>MAPKSVLITGANGHLGFRALVSALEAGYQVRAVVRRPVAAEQIKNAKSIQPYHNKLEIVFVQDLLKEGAFDDAVVGVDYILHIASPVSRPSTDYYADFIEPAVQGTLGLLRSATKSPSVKRVVITSSIAVLNLALDKISEIDLAPAPDQHAAFPSVFAAYSASKQIALSETTKFLETTKPGFDVVHILPAVILGRNELATSTEDFKSGTNRYILNIVLGVDAPAPMLGASVHVNDVGLIHVLALDEKITVGETGVRNFIASAGGVTWGDVNGVVRERFHEEVEKGVLKLGGKLDTKVVNFDTSTTNEVFWLKWKGFEDQVESVVSAYLSVKDKEESK</sequence>
<evidence type="ECO:0000313" key="5">
    <source>
        <dbReference type="Proteomes" id="UP000235786"/>
    </source>
</evidence>
<comment type="similarity">
    <text evidence="2">Belongs to the NAD(P)-dependent epimerase/dehydratase family. Dihydroflavonol-4-reductase subfamily.</text>
</comment>
<dbReference type="InterPro" id="IPR001509">
    <property type="entry name" value="Epimerase_deHydtase"/>
</dbReference>
<organism evidence="4 5">
    <name type="scientific">Hyaloscypha variabilis (strain UAMH 11265 / GT02V1 / F)</name>
    <name type="common">Meliniomyces variabilis</name>
    <dbReference type="NCBI Taxonomy" id="1149755"/>
    <lineage>
        <taxon>Eukaryota</taxon>
        <taxon>Fungi</taxon>
        <taxon>Dikarya</taxon>
        <taxon>Ascomycota</taxon>
        <taxon>Pezizomycotina</taxon>
        <taxon>Leotiomycetes</taxon>
        <taxon>Helotiales</taxon>
        <taxon>Hyaloscyphaceae</taxon>
        <taxon>Hyaloscypha</taxon>
        <taxon>Hyaloscypha variabilis</taxon>
    </lineage>
</organism>
<protein>
    <submittedName>
        <fullName evidence="4">NAD(P)-binding protein</fullName>
    </submittedName>
</protein>
<keyword evidence="5" id="KW-1185">Reference proteome</keyword>
<dbReference type="AlphaFoldDB" id="A0A2J6SAJ0"/>
<evidence type="ECO:0000256" key="1">
    <source>
        <dbReference type="ARBA" id="ARBA00023002"/>
    </source>
</evidence>
<gene>
    <name evidence="4" type="ORF">L207DRAFT_479073</name>
</gene>
<dbReference type="PANTHER" id="PTHR10366">
    <property type="entry name" value="NAD DEPENDENT EPIMERASE/DEHYDRATASE"/>
    <property type="match status" value="1"/>
</dbReference>
<dbReference type="STRING" id="1149755.A0A2J6SAJ0"/>
<dbReference type="SUPFAM" id="SSF51735">
    <property type="entry name" value="NAD(P)-binding Rossmann-fold domains"/>
    <property type="match status" value="1"/>
</dbReference>
<dbReference type="InterPro" id="IPR050425">
    <property type="entry name" value="NAD(P)_dehydrat-like"/>
</dbReference>
<evidence type="ECO:0000256" key="2">
    <source>
        <dbReference type="ARBA" id="ARBA00023445"/>
    </source>
</evidence>
<proteinExistence type="inferred from homology"/>
<dbReference type="Proteomes" id="UP000235786">
    <property type="component" value="Unassembled WGS sequence"/>
</dbReference>
<dbReference type="Pfam" id="PF01370">
    <property type="entry name" value="Epimerase"/>
    <property type="match status" value="1"/>
</dbReference>
<evidence type="ECO:0000259" key="3">
    <source>
        <dbReference type="Pfam" id="PF01370"/>
    </source>
</evidence>
<feature type="domain" description="NAD-dependent epimerase/dehydratase" evidence="3">
    <location>
        <begin position="6"/>
        <end position="246"/>
    </location>
</feature>
<dbReference type="Gene3D" id="3.40.50.720">
    <property type="entry name" value="NAD(P)-binding Rossmann-like Domain"/>
    <property type="match status" value="1"/>
</dbReference>
<accession>A0A2J6SAJ0</accession>
<evidence type="ECO:0000313" key="4">
    <source>
        <dbReference type="EMBL" id="PMD47779.1"/>
    </source>
</evidence>
<dbReference type="InterPro" id="IPR036291">
    <property type="entry name" value="NAD(P)-bd_dom_sf"/>
</dbReference>
<dbReference type="OrthoDB" id="2735536at2759"/>
<dbReference type="GO" id="GO:0016616">
    <property type="term" value="F:oxidoreductase activity, acting on the CH-OH group of donors, NAD or NADP as acceptor"/>
    <property type="evidence" value="ECO:0007669"/>
    <property type="project" value="TreeGrafter"/>
</dbReference>
<keyword evidence="1" id="KW-0560">Oxidoreductase</keyword>
<dbReference type="EMBL" id="KZ613938">
    <property type="protein sequence ID" value="PMD47779.1"/>
    <property type="molecule type" value="Genomic_DNA"/>
</dbReference>